<proteinExistence type="predicted"/>
<organism evidence="8 9">
    <name type="scientific">Vibrio sinensis</name>
    <dbReference type="NCBI Taxonomy" id="2302434"/>
    <lineage>
        <taxon>Bacteria</taxon>
        <taxon>Pseudomonadati</taxon>
        <taxon>Pseudomonadota</taxon>
        <taxon>Gammaproteobacteria</taxon>
        <taxon>Vibrionales</taxon>
        <taxon>Vibrionaceae</taxon>
        <taxon>Vibrio</taxon>
    </lineage>
</organism>
<dbReference type="InterPro" id="IPR045121">
    <property type="entry name" value="CoAse"/>
</dbReference>
<keyword evidence="5" id="KW-0460">Magnesium</keyword>
<keyword evidence="4" id="KW-0378">Hydrolase</keyword>
<dbReference type="RefSeq" id="WP_120033959.1">
    <property type="nucleotide sequence ID" value="NZ_QVMU01000021.1"/>
</dbReference>
<evidence type="ECO:0000259" key="7">
    <source>
        <dbReference type="PROSITE" id="PS51462"/>
    </source>
</evidence>
<protein>
    <submittedName>
        <fullName evidence="8">CoA pyrophosphatase</fullName>
    </submittedName>
</protein>
<evidence type="ECO:0000256" key="2">
    <source>
        <dbReference type="ARBA" id="ARBA00001946"/>
    </source>
</evidence>
<dbReference type="PANTHER" id="PTHR12992:SF11">
    <property type="entry name" value="MITOCHONDRIAL COENZYME A DIPHOSPHATASE NUDT8"/>
    <property type="match status" value="1"/>
</dbReference>
<dbReference type="CDD" id="cd03426">
    <property type="entry name" value="NUDIX_CoAse_Nudt7"/>
    <property type="match status" value="1"/>
</dbReference>
<comment type="caution">
    <text evidence="8">The sequence shown here is derived from an EMBL/GenBank/DDBJ whole genome shotgun (WGS) entry which is preliminary data.</text>
</comment>
<evidence type="ECO:0000256" key="4">
    <source>
        <dbReference type="ARBA" id="ARBA00022801"/>
    </source>
</evidence>
<accession>A0A3A6Q947</accession>
<dbReference type="NCBIfam" id="NF007980">
    <property type="entry name" value="PRK10707.1"/>
    <property type="match status" value="1"/>
</dbReference>
<feature type="domain" description="Nudix hydrolase" evidence="7">
    <location>
        <begin position="38"/>
        <end position="170"/>
    </location>
</feature>
<dbReference type="EMBL" id="QVMU01000021">
    <property type="protein sequence ID" value="RJX68359.1"/>
    <property type="molecule type" value="Genomic_DNA"/>
</dbReference>
<keyword evidence="9" id="KW-1185">Reference proteome</keyword>
<evidence type="ECO:0000313" key="9">
    <source>
        <dbReference type="Proteomes" id="UP000273252"/>
    </source>
</evidence>
<dbReference type="PANTHER" id="PTHR12992">
    <property type="entry name" value="NUDIX HYDROLASE"/>
    <property type="match status" value="1"/>
</dbReference>
<reference evidence="8 9" key="1">
    <citation type="submission" date="2018-08" db="EMBL/GenBank/DDBJ databases">
        <title>Vibrio isolated from the Eastern China Marginal Seas.</title>
        <authorList>
            <person name="Li Y."/>
        </authorList>
    </citation>
    <scope>NUCLEOTIDE SEQUENCE [LARGE SCALE GENOMIC DNA]</scope>
    <source>
        <strain evidence="8 9">BEI233</strain>
    </source>
</reference>
<dbReference type="GO" id="GO:0010945">
    <property type="term" value="F:coenzyme A diphosphatase activity"/>
    <property type="evidence" value="ECO:0007669"/>
    <property type="project" value="InterPro"/>
</dbReference>
<dbReference type="OrthoDB" id="9802805at2"/>
<dbReference type="SUPFAM" id="SSF55811">
    <property type="entry name" value="Nudix"/>
    <property type="match status" value="1"/>
</dbReference>
<evidence type="ECO:0000313" key="8">
    <source>
        <dbReference type="EMBL" id="RJX68359.1"/>
    </source>
</evidence>
<dbReference type="GO" id="GO:0046872">
    <property type="term" value="F:metal ion binding"/>
    <property type="evidence" value="ECO:0007669"/>
    <property type="project" value="UniProtKB-KW"/>
</dbReference>
<gene>
    <name evidence="8" type="ORF">DZ860_17700</name>
</gene>
<evidence type="ECO:0000256" key="1">
    <source>
        <dbReference type="ARBA" id="ARBA00001936"/>
    </source>
</evidence>
<sequence length="201" mass="23216">MSFNLTKSELIQKFQLRSPVPYHTESLKRLSHLDPSSLRKASVLIGLVERNGGLNVIFTKRARHLKHHPGQISFPGGKFEIHDLNLARTALRETYEEIGIEATRVQLIGKMLELPTISQFSVTPFLGFIEPQYTSHIDRNEVEEIFEVPLEVVINPDNMKSQTFLIRNHSHRVFALSYQRYFIWGMTAQIIQALQRQILSH</sequence>
<keyword evidence="6" id="KW-0464">Manganese</keyword>
<evidence type="ECO:0000256" key="6">
    <source>
        <dbReference type="ARBA" id="ARBA00023211"/>
    </source>
</evidence>
<name>A0A3A6Q947_9VIBR</name>
<dbReference type="Gene3D" id="3.90.79.10">
    <property type="entry name" value="Nucleoside Triphosphate Pyrophosphohydrolase"/>
    <property type="match status" value="1"/>
</dbReference>
<keyword evidence="3" id="KW-0479">Metal-binding</keyword>
<evidence type="ECO:0000256" key="5">
    <source>
        <dbReference type="ARBA" id="ARBA00022842"/>
    </source>
</evidence>
<dbReference type="PROSITE" id="PS51462">
    <property type="entry name" value="NUDIX"/>
    <property type="match status" value="1"/>
</dbReference>
<dbReference type="AlphaFoldDB" id="A0A3A6Q947"/>
<dbReference type="Proteomes" id="UP000273252">
    <property type="component" value="Unassembled WGS sequence"/>
</dbReference>
<dbReference type="InterPro" id="IPR000086">
    <property type="entry name" value="NUDIX_hydrolase_dom"/>
</dbReference>
<comment type="cofactor">
    <cofactor evidence="1">
        <name>Mn(2+)</name>
        <dbReference type="ChEBI" id="CHEBI:29035"/>
    </cofactor>
</comment>
<dbReference type="InterPro" id="IPR015797">
    <property type="entry name" value="NUDIX_hydrolase-like_dom_sf"/>
</dbReference>
<comment type="cofactor">
    <cofactor evidence="2">
        <name>Mg(2+)</name>
        <dbReference type="ChEBI" id="CHEBI:18420"/>
    </cofactor>
</comment>
<evidence type="ECO:0000256" key="3">
    <source>
        <dbReference type="ARBA" id="ARBA00022723"/>
    </source>
</evidence>
<dbReference type="Pfam" id="PF00293">
    <property type="entry name" value="NUDIX"/>
    <property type="match status" value="1"/>
</dbReference>